<dbReference type="PANTHER" id="PTHR40980:SF4">
    <property type="entry name" value="TONB-DEPENDENT RECEPTOR-LIKE BETA-BARREL DOMAIN-CONTAINING PROTEIN"/>
    <property type="match status" value="1"/>
</dbReference>
<evidence type="ECO:0000256" key="2">
    <source>
        <dbReference type="ARBA" id="ARBA00023136"/>
    </source>
</evidence>
<dbReference type="Gene3D" id="2.60.40.1120">
    <property type="entry name" value="Carboxypeptidase-like, regulatory domain"/>
    <property type="match status" value="1"/>
</dbReference>
<feature type="signal peptide" evidence="4">
    <location>
        <begin position="1"/>
        <end position="23"/>
    </location>
</feature>
<accession>A0ABZ2Z7S7</accession>
<keyword evidence="7" id="KW-1185">Reference proteome</keyword>
<dbReference type="RefSeq" id="WP_341842889.1">
    <property type="nucleotide sequence ID" value="NZ_CP149792.1"/>
</dbReference>
<dbReference type="InterPro" id="IPR041700">
    <property type="entry name" value="OMP_b-brl_3"/>
</dbReference>
<evidence type="ECO:0000313" key="7">
    <source>
        <dbReference type="Proteomes" id="UP001449657"/>
    </source>
</evidence>
<comment type="subcellular location">
    <subcellularLocation>
        <location evidence="1">Cell outer membrane</location>
    </subcellularLocation>
</comment>
<dbReference type="PANTHER" id="PTHR40980">
    <property type="entry name" value="PLUG DOMAIN-CONTAINING PROTEIN"/>
    <property type="match status" value="1"/>
</dbReference>
<evidence type="ECO:0000256" key="4">
    <source>
        <dbReference type="SAM" id="SignalP"/>
    </source>
</evidence>
<evidence type="ECO:0000256" key="3">
    <source>
        <dbReference type="ARBA" id="ARBA00023237"/>
    </source>
</evidence>
<evidence type="ECO:0000259" key="5">
    <source>
        <dbReference type="Pfam" id="PF14905"/>
    </source>
</evidence>
<dbReference type="InterPro" id="IPR036942">
    <property type="entry name" value="Beta-barrel_TonB_sf"/>
</dbReference>
<dbReference type="SUPFAM" id="SSF56935">
    <property type="entry name" value="Porins"/>
    <property type="match status" value="1"/>
</dbReference>
<organism evidence="6 7">
    <name type="scientific">Chitinophaga caseinilytica</name>
    <dbReference type="NCBI Taxonomy" id="2267521"/>
    <lineage>
        <taxon>Bacteria</taxon>
        <taxon>Pseudomonadati</taxon>
        <taxon>Bacteroidota</taxon>
        <taxon>Chitinophagia</taxon>
        <taxon>Chitinophagales</taxon>
        <taxon>Chitinophagaceae</taxon>
        <taxon>Chitinophaga</taxon>
    </lineage>
</organism>
<protein>
    <submittedName>
        <fullName evidence="6">Outer membrane beta-barrel protein</fullName>
    </submittedName>
</protein>
<dbReference type="Pfam" id="PF14905">
    <property type="entry name" value="OMP_b-brl_3"/>
    <property type="match status" value="1"/>
</dbReference>
<reference evidence="6 7" key="1">
    <citation type="submission" date="2024-03" db="EMBL/GenBank/DDBJ databases">
        <title>Chitinophaga caseinilytica sp. nov., a casein hydrolysing bacterium isolated from forest soil.</title>
        <authorList>
            <person name="Lee D.S."/>
            <person name="Han D.M."/>
            <person name="Baek J.H."/>
            <person name="Choi D.G."/>
            <person name="Jeon J.H."/>
            <person name="Jeon C.O."/>
        </authorList>
    </citation>
    <scope>NUCLEOTIDE SEQUENCE [LARGE SCALE GENOMIC DNA]</scope>
    <source>
        <strain evidence="6 7">KACC 19118</strain>
    </source>
</reference>
<evidence type="ECO:0000256" key="1">
    <source>
        <dbReference type="ARBA" id="ARBA00004442"/>
    </source>
</evidence>
<dbReference type="InterPro" id="IPR008969">
    <property type="entry name" value="CarboxyPept-like_regulatory"/>
</dbReference>
<feature type="domain" description="Outer membrane protein beta-barrel" evidence="5">
    <location>
        <begin position="416"/>
        <end position="773"/>
    </location>
</feature>
<proteinExistence type="predicted"/>
<name>A0ABZ2Z7S7_9BACT</name>
<dbReference type="Proteomes" id="UP001449657">
    <property type="component" value="Chromosome"/>
</dbReference>
<dbReference type="SUPFAM" id="SSF49464">
    <property type="entry name" value="Carboxypeptidase regulatory domain-like"/>
    <property type="match status" value="1"/>
</dbReference>
<sequence length="796" mass="90409">MPNLVQRTLLTCLFLLSLTSLSAQIRITGRATDKTTGAGIPFAAVKILSPDSVLVTGQMADSAGSFSFTGLRPAAYLLELSALGYETLHAPVPPGNAWSAGNLALTPAASMLAEVTIGGGRPAIQRQADRITVQITGNPMFRAAANAFDVLRKVPGLEVDGEGGILISGRNVPVLFIDGRPAQMSAEEIRQYLRSLRPDQIASIDVITQPSARYDAEFKAIIDLKLRRDQSLGWTGQLSSSLQQNQYTQSDNSLVMHYRTRQLTWSTRMGYVGGYTIYRYGALQHLSDKNIQRTRTNVPTRHDNYTLHLGAEYRLNDNHRLEAVFRGFRSNRRTFTDNTIHTATPAEIPEPVAFTRFRNNGRPVQNNLTADLRYSGNFSKWQLELAAAAFNIGNRQTEDILYSDDYDARLPGHWKTALENDIRIRTAQADATIPAGNGKWNTGIRAAFNSTRNDLRYDTLGAAQMFLPDSSRSNNFKYDERIVAAYVSRNGTWNKTQYSIGLRLERTHTIARSEQGLQTTERRYLSWLPSFSLMHPLSADQQLQLSFTRRMTRPNFSQLNPFRFYYSPLNYWVGNPQLKPSITNTLSISYTIRTLSLTLQAGREEDPMARYPEYNRETHVLEYLGRNLPYNDFAGAEVAFPARVRPWWRMQNNFGLYYTREINPYHGVTYKIPILQWTVSGSQVFTLPAGITADISYNYRSKGGNGLYRSKHIYKIDAGLQKSWLKGKLQSGLNVYDMFDTYRVVFTFREKQIIDNQLYHWFGTRRAVASLSWRFGQSTYKADQRKRQEEENRVSM</sequence>
<keyword evidence="4" id="KW-0732">Signal</keyword>
<keyword evidence="2" id="KW-0472">Membrane</keyword>
<gene>
    <name evidence="6" type="ORF">WJU22_08910</name>
</gene>
<keyword evidence="3" id="KW-0998">Cell outer membrane</keyword>
<evidence type="ECO:0000313" key="6">
    <source>
        <dbReference type="EMBL" id="WZN48294.1"/>
    </source>
</evidence>
<dbReference type="EMBL" id="CP150096">
    <property type="protein sequence ID" value="WZN48294.1"/>
    <property type="molecule type" value="Genomic_DNA"/>
</dbReference>
<feature type="chain" id="PRO_5046252994" evidence="4">
    <location>
        <begin position="24"/>
        <end position="796"/>
    </location>
</feature>
<dbReference type="Pfam" id="PF13620">
    <property type="entry name" value="CarboxypepD_reg"/>
    <property type="match status" value="1"/>
</dbReference>
<dbReference type="Gene3D" id="2.40.170.20">
    <property type="entry name" value="TonB-dependent receptor, beta-barrel domain"/>
    <property type="match status" value="1"/>
</dbReference>